<gene>
    <name evidence="2" type="ORF">ML536_03885</name>
</gene>
<evidence type="ECO:0000259" key="1">
    <source>
        <dbReference type="Pfam" id="PF12728"/>
    </source>
</evidence>
<comment type="caution">
    <text evidence="2">The sequence shown here is derived from an EMBL/GenBank/DDBJ whole genome shotgun (WGS) entry which is preliminary data.</text>
</comment>
<dbReference type="InterPro" id="IPR041657">
    <property type="entry name" value="HTH_17"/>
</dbReference>
<dbReference type="InterPro" id="IPR009061">
    <property type="entry name" value="DNA-bd_dom_put_sf"/>
</dbReference>
<dbReference type="Proteomes" id="UP001156140">
    <property type="component" value="Unassembled WGS sequence"/>
</dbReference>
<keyword evidence="3" id="KW-1185">Reference proteome</keyword>
<organism evidence="2 3">
    <name type="scientific">Paradevosia shaoguanensis</name>
    <dbReference type="NCBI Taxonomy" id="1335043"/>
    <lineage>
        <taxon>Bacteria</taxon>
        <taxon>Pseudomonadati</taxon>
        <taxon>Pseudomonadota</taxon>
        <taxon>Alphaproteobacteria</taxon>
        <taxon>Hyphomicrobiales</taxon>
        <taxon>Devosiaceae</taxon>
        <taxon>Paradevosia</taxon>
    </lineage>
</organism>
<evidence type="ECO:0000313" key="2">
    <source>
        <dbReference type="EMBL" id="MCI0125961.1"/>
    </source>
</evidence>
<dbReference type="SUPFAM" id="SSF46955">
    <property type="entry name" value="Putative DNA-binding domain"/>
    <property type="match status" value="1"/>
</dbReference>
<protein>
    <submittedName>
        <fullName evidence="2">Helix-turn-helix domain-containing protein</fullName>
    </submittedName>
</protein>
<evidence type="ECO:0000313" key="3">
    <source>
        <dbReference type="Proteomes" id="UP001156140"/>
    </source>
</evidence>
<reference evidence="2" key="1">
    <citation type="submission" date="2022-03" db="EMBL/GenBank/DDBJ databases">
        <title>The complete genome sequence of a Methyloterrigena soli.</title>
        <authorList>
            <person name="Zi Z."/>
        </authorList>
    </citation>
    <scope>NUCLEOTIDE SEQUENCE</scope>
    <source>
        <strain evidence="2">M48</strain>
    </source>
</reference>
<name>A0AA41QM05_9HYPH</name>
<dbReference type="Pfam" id="PF12728">
    <property type="entry name" value="HTH_17"/>
    <property type="match status" value="1"/>
</dbReference>
<proteinExistence type="predicted"/>
<feature type="domain" description="Helix-turn-helix" evidence="1">
    <location>
        <begin position="19"/>
        <end position="67"/>
    </location>
</feature>
<sequence length="81" mass="9175">MMSKLYRDLFYDSSGKPLLLTPKEAADFLRITPRCLANWRVAGKGPRYCKLGGIRYRLQDLMDFVEAGVRNSTSDTGGRND</sequence>
<dbReference type="AlphaFoldDB" id="A0AA41QM05"/>
<dbReference type="EMBL" id="JALAZD010000001">
    <property type="protein sequence ID" value="MCI0125961.1"/>
    <property type="molecule type" value="Genomic_DNA"/>
</dbReference>
<accession>A0AA41QM05</accession>
<dbReference type="RefSeq" id="WP_281735030.1">
    <property type="nucleotide sequence ID" value="NZ_JAKETQ010000001.1"/>
</dbReference>